<dbReference type="Gene3D" id="4.10.1000.10">
    <property type="entry name" value="Zinc finger, CCCH-type"/>
    <property type="match status" value="1"/>
</dbReference>
<evidence type="ECO:0000259" key="8">
    <source>
        <dbReference type="PROSITE" id="PS51319"/>
    </source>
</evidence>
<protein>
    <recommendedName>
        <fullName evidence="11">MHC class I region proline-rich protein CAT53</fullName>
    </recommendedName>
</protein>
<keyword evidence="1 5" id="KW-0479">Metal-binding</keyword>
<feature type="compositionally biased region" description="Polar residues" evidence="6">
    <location>
        <begin position="171"/>
        <end position="192"/>
    </location>
</feature>
<dbReference type="HOGENOM" id="CLU_016662_0_0_1"/>
<feature type="compositionally biased region" description="Low complexity" evidence="6">
    <location>
        <begin position="76"/>
        <end position="110"/>
    </location>
</feature>
<dbReference type="InterPro" id="IPR017923">
    <property type="entry name" value="TFIIS_N"/>
</dbReference>
<keyword evidence="2 5" id="KW-0863">Zinc-finger</keyword>
<feature type="compositionally biased region" description="Gly residues" evidence="6">
    <location>
        <begin position="901"/>
        <end position="910"/>
    </location>
</feature>
<dbReference type="Pfam" id="PF18044">
    <property type="entry name" value="zf-CCCH_4"/>
    <property type="match status" value="1"/>
</dbReference>
<feature type="domain" description="TFIIS N-terminal" evidence="8">
    <location>
        <begin position="384"/>
        <end position="460"/>
    </location>
</feature>
<dbReference type="Proteomes" id="UP000027195">
    <property type="component" value="Unassembled WGS sequence"/>
</dbReference>
<dbReference type="PANTHER" id="PTHR46557">
    <property type="entry name" value="SERINE/THREONINE-PROTEIN PHOSPHATASE 1 REGULATORY SUBUNIT 10-RELATED"/>
    <property type="match status" value="1"/>
</dbReference>
<feature type="compositionally biased region" description="Basic and acidic residues" evidence="6">
    <location>
        <begin position="477"/>
        <end position="486"/>
    </location>
</feature>
<feature type="domain" description="C3H1-type" evidence="7">
    <location>
        <begin position="1000"/>
        <end position="1027"/>
    </location>
</feature>
<feature type="compositionally biased region" description="Low complexity" evidence="6">
    <location>
        <begin position="626"/>
        <end position="654"/>
    </location>
</feature>
<dbReference type="InterPro" id="IPR041367">
    <property type="entry name" value="Znf-CCCH_4"/>
</dbReference>
<organism evidence="9 10">
    <name type="scientific">Botryobasidium botryosum (strain FD-172 SS1)</name>
    <dbReference type="NCBI Taxonomy" id="930990"/>
    <lineage>
        <taxon>Eukaryota</taxon>
        <taxon>Fungi</taxon>
        <taxon>Dikarya</taxon>
        <taxon>Basidiomycota</taxon>
        <taxon>Agaricomycotina</taxon>
        <taxon>Agaricomycetes</taxon>
        <taxon>Cantharellales</taxon>
        <taxon>Botryobasidiaceae</taxon>
        <taxon>Botryobasidium</taxon>
    </lineage>
</organism>
<sequence length="1030" mass="109372">MSSTSSNFYADHLQQPWLQQQLAQFPPAEGQDISAYLIDRVLPDYSVDALLQPSQESAPRSNGLPPNAQRPPPRHPQSQPQQPQQHQHQQQQQRAQQPQPQPQQQQQQSSYDHHAFLEELGLGSASSLAPEATINPSHFYQAPPPQQYATQSLYPNYSHHQPYGSLPLEQPQHNGHFSHFPLTSYSSLNGATSSSSPHPHPQLHLQIPSPQPQQQQSQQSPQSHQMAIDPQLVSMHPISRSPYGMPHNPYLSPSLLYAHQSPVPSNISASQSPKTNPYQANPGRSPVPGSTLISIPPSPIPPPSPGLASSSAPPPRDLLPVVRDLLTPQMLDKSPSQSASLLINHLSDMPETNREVRLEILAKMRDGAPREFFSVWAKSIKGLDLLREWLKAAVVRGREWEDTLMPLLHVIDRLPLSVDDLKASKLGKVIVKVVKDPPTSAIKDMAMGLESKWRDMLETHKKNADGQAQNGTAAGEAGKKKGDEVSKKRKPLEPPSKVPPGKRAATGSPAFGASSSSSSSSAPTATPLASAASSNGKPVVVKREIKGLPAVTKDAKSDSSFFSAPKPKPKLPTFKKVVKKEPLAGADVGVSQPSNIDPFQEALKSMSRPRGGQGVGVGAGVGAGDGASSSSGAVSTPPFGAGASGSAASPAVSGSGVGPGVGAGAGDSVAGQKRKRKSVTFAPDDKLEQIKYIEKAIYDDDLGEGTHHHQDLRELDRSEGQFMHQRPGFEEGMDWVEPIAVELPSDLDVPPRGAESQERATQEEREQTALTASYMSLAQVPDSPAEPPHVAEMQTQTEGDESQTKMMILGEEAEALVAPSATINDLLAQIAGAPVGGGGQPPPQMPQMQIPPTADPAAAAATLQQLGINLSASSFPTLFNTPGLGGLALAQAGGPSHMNGNGNGHGGGSPYGHLHQPQLPYGGEYQQQQQQQYSLPEGDQNHGWGGLPPPTGFGQGWEDDGYGGGGGSERGGGKRGRGRRGGFGDSGWRGRGRGRGGGVPRARQLCNFFAQGKCRYGDACDFLHDPSLLG</sequence>
<feature type="region of interest" description="Disordered" evidence="6">
    <location>
        <begin position="55"/>
        <end position="111"/>
    </location>
</feature>
<proteinExistence type="predicted"/>
<feature type="compositionally biased region" description="Gly residues" evidence="6">
    <location>
        <begin position="655"/>
        <end position="665"/>
    </location>
</feature>
<feature type="compositionally biased region" description="Pro residues" evidence="6">
    <location>
        <begin position="296"/>
        <end position="305"/>
    </location>
</feature>
<feature type="region of interest" description="Disordered" evidence="6">
    <location>
        <begin position="604"/>
        <end position="682"/>
    </location>
</feature>
<feature type="compositionally biased region" description="Gly residues" evidence="6">
    <location>
        <begin position="611"/>
        <end position="625"/>
    </location>
</feature>
<feature type="compositionally biased region" description="Low complexity" evidence="6">
    <location>
        <begin position="504"/>
        <end position="534"/>
    </location>
</feature>
<dbReference type="EMBL" id="KL198048">
    <property type="protein sequence ID" value="KDQ12714.1"/>
    <property type="molecule type" value="Genomic_DNA"/>
</dbReference>
<dbReference type="InterPro" id="IPR035441">
    <property type="entry name" value="TFIIS/LEDGF_dom_sf"/>
</dbReference>
<evidence type="ECO:0000313" key="9">
    <source>
        <dbReference type="EMBL" id="KDQ12714.1"/>
    </source>
</evidence>
<feature type="compositionally biased region" description="Polar residues" evidence="6">
    <location>
        <begin position="150"/>
        <end position="159"/>
    </location>
</feature>
<feature type="compositionally biased region" description="Polar residues" evidence="6">
    <location>
        <begin position="262"/>
        <end position="279"/>
    </location>
</feature>
<accession>A0A067MAV5</accession>
<feature type="compositionally biased region" description="Low complexity" evidence="6">
    <location>
        <begin position="911"/>
        <end position="938"/>
    </location>
</feature>
<dbReference type="GO" id="GO:0005634">
    <property type="term" value="C:nucleus"/>
    <property type="evidence" value="ECO:0007669"/>
    <property type="project" value="UniProtKB-SubCell"/>
</dbReference>
<feature type="region of interest" description="Disordered" evidence="6">
    <location>
        <begin position="895"/>
        <end position="1000"/>
    </location>
</feature>
<dbReference type="GO" id="GO:0000785">
    <property type="term" value="C:chromatin"/>
    <property type="evidence" value="ECO:0007669"/>
    <property type="project" value="TreeGrafter"/>
</dbReference>
<dbReference type="GO" id="GO:0008157">
    <property type="term" value="F:protein phosphatase 1 binding"/>
    <property type="evidence" value="ECO:0007669"/>
    <property type="project" value="TreeGrafter"/>
</dbReference>
<dbReference type="SUPFAM" id="SSF47676">
    <property type="entry name" value="Conserved domain common to transcription factors TFIIS, elongin A, CRSP70"/>
    <property type="match status" value="1"/>
</dbReference>
<evidence type="ECO:0000256" key="1">
    <source>
        <dbReference type="ARBA" id="ARBA00022723"/>
    </source>
</evidence>
<reference evidence="10" key="1">
    <citation type="journal article" date="2014" name="Proc. Natl. Acad. Sci. U.S.A.">
        <title>Extensive sampling of basidiomycete genomes demonstrates inadequacy of the white-rot/brown-rot paradigm for wood decay fungi.</title>
        <authorList>
            <person name="Riley R."/>
            <person name="Salamov A.A."/>
            <person name="Brown D.W."/>
            <person name="Nagy L.G."/>
            <person name="Floudas D."/>
            <person name="Held B.W."/>
            <person name="Levasseur A."/>
            <person name="Lombard V."/>
            <person name="Morin E."/>
            <person name="Otillar R."/>
            <person name="Lindquist E.A."/>
            <person name="Sun H."/>
            <person name="LaButti K.M."/>
            <person name="Schmutz J."/>
            <person name="Jabbour D."/>
            <person name="Luo H."/>
            <person name="Baker S.E."/>
            <person name="Pisabarro A.G."/>
            <person name="Walton J.D."/>
            <person name="Blanchette R.A."/>
            <person name="Henrissat B."/>
            <person name="Martin F."/>
            <person name="Cullen D."/>
            <person name="Hibbett D.S."/>
            <person name="Grigoriev I.V."/>
        </authorList>
    </citation>
    <scope>NUCLEOTIDE SEQUENCE [LARGE SCALE GENOMIC DNA]</scope>
    <source>
        <strain evidence="10">FD-172 SS1</strain>
    </source>
</reference>
<dbReference type="SUPFAM" id="SSF90229">
    <property type="entry name" value="CCCH zinc finger"/>
    <property type="match status" value="1"/>
</dbReference>
<dbReference type="PANTHER" id="PTHR46557:SF1">
    <property type="entry name" value="SERINE_THREONINE-PROTEIN PHOSPHATASE 1 REGULATORY SUBUNIT 10"/>
    <property type="match status" value="1"/>
</dbReference>
<name>A0A067MAV5_BOTB1</name>
<feature type="region of interest" description="Disordered" evidence="6">
    <location>
        <begin position="745"/>
        <end position="767"/>
    </location>
</feature>
<keyword evidence="10" id="KW-1185">Reference proteome</keyword>
<dbReference type="PROSITE" id="PS50103">
    <property type="entry name" value="ZF_C3H1"/>
    <property type="match status" value="1"/>
</dbReference>
<feature type="compositionally biased region" description="Gly residues" evidence="6">
    <location>
        <begin position="981"/>
        <end position="999"/>
    </location>
</feature>
<evidence type="ECO:0000313" key="10">
    <source>
        <dbReference type="Proteomes" id="UP000027195"/>
    </source>
</evidence>
<dbReference type="SMART" id="SM00356">
    <property type="entry name" value="ZnF_C3H1"/>
    <property type="match status" value="1"/>
</dbReference>
<dbReference type="Gene3D" id="1.20.930.10">
    <property type="entry name" value="Conserved domain common to transcription factors TFIIS, elongin A, CRSP70"/>
    <property type="match status" value="1"/>
</dbReference>
<dbReference type="OrthoDB" id="6159439at2759"/>
<evidence type="ECO:0000256" key="4">
    <source>
        <dbReference type="PROSITE-ProRule" id="PRU00649"/>
    </source>
</evidence>
<dbReference type="InterPro" id="IPR000571">
    <property type="entry name" value="Znf_CCCH"/>
</dbReference>
<dbReference type="InParanoid" id="A0A067MAV5"/>
<feature type="region of interest" description="Disordered" evidence="6">
    <location>
        <begin position="463"/>
        <end position="537"/>
    </location>
</feature>
<evidence type="ECO:0000256" key="6">
    <source>
        <dbReference type="SAM" id="MobiDB-lite"/>
    </source>
</evidence>
<evidence type="ECO:0000256" key="3">
    <source>
        <dbReference type="ARBA" id="ARBA00022833"/>
    </source>
</evidence>
<keyword evidence="4" id="KW-0539">Nucleus</keyword>
<dbReference type="InterPro" id="IPR036855">
    <property type="entry name" value="Znf_CCCH_sf"/>
</dbReference>
<feature type="region of interest" description="Disordered" evidence="6">
    <location>
        <begin position="262"/>
        <end position="315"/>
    </location>
</feature>
<comment type="subcellular location">
    <subcellularLocation>
        <location evidence="4">Nucleus</location>
    </subcellularLocation>
</comment>
<dbReference type="AlphaFoldDB" id="A0A067MAV5"/>
<gene>
    <name evidence="9" type="ORF">BOTBODRAFT_34170</name>
</gene>
<dbReference type="STRING" id="930990.A0A067MAV5"/>
<feature type="compositionally biased region" description="Low complexity" evidence="6">
    <location>
        <begin position="193"/>
        <end position="225"/>
    </location>
</feature>
<dbReference type="Pfam" id="PF08711">
    <property type="entry name" value="Med26"/>
    <property type="match status" value="1"/>
</dbReference>
<dbReference type="GO" id="GO:0072357">
    <property type="term" value="C:PTW/PP1 phosphatase complex"/>
    <property type="evidence" value="ECO:0007669"/>
    <property type="project" value="TreeGrafter"/>
</dbReference>
<feature type="region of interest" description="Disordered" evidence="6">
    <location>
        <begin position="551"/>
        <end position="575"/>
    </location>
</feature>
<evidence type="ECO:0000259" key="7">
    <source>
        <dbReference type="PROSITE" id="PS50103"/>
    </source>
</evidence>
<evidence type="ECO:0000256" key="2">
    <source>
        <dbReference type="ARBA" id="ARBA00022771"/>
    </source>
</evidence>
<feature type="region of interest" description="Disordered" evidence="6">
    <location>
        <begin position="135"/>
        <end position="226"/>
    </location>
</feature>
<feature type="compositionally biased region" description="Basic and acidic residues" evidence="6">
    <location>
        <begin position="755"/>
        <end position="767"/>
    </location>
</feature>
<dbReference type="PROSITE" id="PS51319">
    <property type="entry name" value="TFIIS_N"/>
    <property type="match status" value="1"/>
</dbReference>
<evidence type="ECO:0008006" key="11">
    <source>
        <dbReference type="Google" id="ProtNLM"/>
    </source>
</evidence>
<keyword evidence="3 5" id="KW-0862">Zinc</keyword>
<evidence type="ECO:0000256" key="5">
    <source>
        <dbReference type="PROSITE-ProRule" id="PRU00723"/>
    </source>
</evidence>
<feature type="zinc finger region" description="C3H1-type" evidence="5">
    <location>
        <begin position="1000"/>
        <end position="1027"/>
    </location>
</feature>
<dbReference type="GO" id="GO:0008270">
    <property type="term" value="F:zinc ion binding"/>
    <property type="evidence" value="ECO:0007669"/>
    <property type="project" value="UniProtKB-KW"/>
</dbReference>